<reference evidence="8" key="1">
    <citation type="submission" date="2020-06" db="EMBL/GenBank/DDBJ databases">
        <title>Characterization of fructooligosaccharide metabolism and fructooligosaccharide-degrading enzymes in human commensal butyrate producers.</title>
        <authorList>
            <person name="Tanno H."/>
            <person name="Fujii T."/>
            <person name="Hirano K."/>
            <person name="Maeno S."/>
            <person name="Tonozuka T."/>
            <person name="Sakamoto M."/>
            <person name="Ohkuma M."/>
            <person name="Tochio T."/>
            <person name="Endo A."/>
        </authorList>
    </citation>
    <scope>NUCLEOTIDE SEQUENCE</scope>
    <source>
        <strain evidence="8">JCM 31265</strain>
    </source>
</reference>
<dbReference type="CDD" id="cd00077">
    <property type="entry name" value="HDc"/>
    <property type="match status" value="1"/>
</dbReference>
<feature type="domain" description="HD" evidence="7">
    <location>
        <begin position="18"/>
        <end position="133"/>
    </location>
</feature>
<comment type="caution">
    <text evidence="8">The sequence shown here is derived from an EMBL/GenBank/DDBJ whole genome shotgun (WGS) entry which is preliminary data.</text>
</comment>
<sequence>MNRFEMRERLENKLTKKRFEHSLGVEYVSGCLAMVHGADVNKALTAGLLHDCAKCLPADEKIARCQKHGLPISQVEFANPELLHAKLGAYYAREKYGVDDEDIRSAIEFHTTGRPAMSLLEKIVFVADYIEPNRKPLPEIDEIRNEAFSDIDASVAHILKNTLTYLDSGSCGDTDEMSVRTYKYYTSLNSED</sequence>
<dbReference type="InterPro" id="IPR003607">
    <property type="entry name" value="HD/PDEase_dom"/>
</dbReference>
<keyword evidence="3" id="KW-0547">Nucleotide-binding</keyword>
<dbReference type="AlphaFoldDB" id="A0AAI9K0N0"/>
<evidence type="ECO:0000256" key="5">
    <source>
        <dbReference type="ARBA" id="ARBA00023004"/>
    </source>
</evidence>
<comment type="catalytic activity">
    <reaction evidence="6">
        <text>P(1),P(4)-bis(5'-adenosyl) tetraphosphate + H2O = 2 ADP + 2 H(+)</text>
        <dbReference type="Rhea" id="RHEA:24252"/>
        <dbReference type="ChEBI" id="CHEBI:15377"/>
        <dbReference type="ChEBI" id="CHEBI:15378"/>
        <dbReference type="ChEBI" id="CHEBI:58141"/>
        <dbReference type="ChEBI" id="CHEBI:456216"/>
        <dbReference type="EC" id="3.6.1.41"/>
    </reaction>
</comment>
<gene>
    <name evidence="8" type="ORF">COEU31_01810</name>
</gene>
<dbReference type="InterPro" id="IPR005249">
    <property type="entry name" value="YqeK"/>
</dbReference>
<dbReference type="GO" id="GO:0046872">
    <property type="term" value="F:metal ion binding"/>
    <property type="evidence" value="ECO:0007669"/>
    <property type="project" value="UniProtKB-KW"/>
</dbReference>
<dbReference type="EMBL" id="BLYL01000001">
    <property type="protein sequence ID" value="GFO93135.1"/>
    <property type="molecule type" value="Genomic_DNA"/>
</dbReference>
<dbReference type="GO" id="GO:0000166">
    <property type="term" value="F:nucleotide binding"/>
    <property type="evidence" value="ECO:0007669"/>
    <property type="project" value="UniProtKB-KW"/>
</dbReference>
<keyword evidence="5" id="KW-0408">Iron</keyword>
<dbReference type="InterPro" id="IPR006674">
    <property type="entry name" value="HD_domain"/>
</dbReference>
<dbReference type="InterPro" id="IPR051094">
    <property type="entry name" value="Diverse_Catalytic_Enzymes"/>
</dbReference>
<dbReference type="Pfam" id="PF01966">
    <property type="entry name" value="HD"/>
    <property type="match status" value="1"/>
</dbReference>
<evidence type="ECO:0000256" key="6">
    <source>
        <dbReference type="ARBA" id="ARBA00049417"/>
    </source>
</evidence>
<dbReference type="SUPFAM" id="SSF109604">
    <property type="entry name" value="HD-domain/PDEase-like"/>
    <property type="match status" value="1"/>
</dbReference>
<dbReference type="PANTHER" id="PTHR35795:SF1">
    <property type="entry name" value="BIS(5'-NUCLEOSYL)-TETRAPHOSPHATASE, SYMMETRICAL"/>
    <property type="match status" value="1"/>
</dbReference>
<evidence type="ECO:0000313" key="9">
    <source>
        <dbReference type="Proteomes" id="UP000660047"/>
    </source>
</evidence>
<dbReference type="SMART" id="SM00471">
    <property type="entry name" value="HDc"/>
    <property type="match status" value="1"/>
</dbReference>
<dbReference type="PANTHER" id="PTHR35795">
    <property type="entry name" value="SLR1885 PROTEIN"/>
    <property type="match status" value="1"/>
</dbReference>
<dbReference type="PROSITE" id="PS51831">
    <property type="entry name" value="HD"/>
    <property type="match status" value="1"/>
</dbReference>
<evidence type="ECO:0000256" key="1">
    <source>
        <dbReference type="ARBA" id="ARBA00012506"/>
    </source>
</evidence>
<keyword evidence="4 8" id="KW-0378">Hydrolase</keyword>
<evidence type="ECO:0000256" key="4">
    <source>
        <dbReference type="ARBA" id="ARBA00022801"/>
    </source>
</evidence>
<protein>
    <recommendedName>
        <fullName evidence="1">bis(5'-nucleosyl)-tetraphosphatase (symmetrical)</fullName>
        <ecNumber evidence="1">3.6.1.41</ecNumber>
    </recommendedName>
</protein>
<accession>A0AAI9K0N0</accession>
<dbReference type="InterPro" id="IPR006675">
    <property type="entry name" value="HDIG_dom"/>
</dbReference>
<dbReference type="RefSeq" id="WP_082419750.1">
    <property type="nucleotide sequence ID" value="NZ_BLYL01000001.1"/>
</dbReference>
<evidence type="ECO:0000256" key="2">
    <source>
        <dbReference type="ARBA" id="ARBA00022723"/>
    </source>
</evidence>
<dbReference type="NCBIfam" id="TIGR00488">
    <property type="entry name" value="bis(5'-nucleosyl)-tetraphosphatase (symmetrical) YqeK"/>
    <property type="match status" value="1"/>
</dbReference>
<dbReference type="NCBIfam" id="TIGR00277">
    <property type="entry name" value="HDIG"/>
    <property type="match status" value="1"/>
</dbReference>
<proteinExistence type="predicted"/>
<dbReference type="GO" id="GO:0008803">
    <property type="term" value="F:bis(5'-nucleosyl)-tetraphosphatase (symmetrical) activity"/>
    <property type="evidence" value="ECO:0007669"/>
    <property type="project" value="UniProtKB-EC"/>
</dbReference>
<evidence type="ECO:0000259" key="7">
    <source>
        <dbReference type="PROSITE" id="PS51831"/>
    </source>
</evidence>
<name>A0AAI9K0N0_9FIRM</name>
<dbReference type="Gene3D" id="1.10.3210.10">
    <property type="entry name" value="Hypothetical protein af1432"/>
    <property type="match status" value="1"/>
</dbReference>
<dbReference type="Proteomes" id="UP000660047">
    <property type="component" value="Unassembled WGS sequence"/>
</dbReference>
<dbReference type="EC" id="3.6.1.41" evidence="1"/>
<evidence type="ECO:0000313" key="8">
    <source>
        <dbReference type="EMBL" id="GFO93135.1"/>
    </source>
</evidence>
<organism evidence="8 9">
    <name type="scientific">Coprococcus eutactus</name>
    <dbReference type="NCBI Taxonomy" id="33043"/>
    <lineage>
        <taxon>Bacteria</taxon>
        <taxon>Bacillati</taxon>
        <taxon>Bacillota</taxon>
        <taxon>Clostridia</taxon>
        <taxon>Lachnospirales</taxon>
        <taxon>Lachnospiraceae</taxon>
        <taxon>Coprococcus</taxon>
    </lineage>
</organism>
<evidence type="ECO:0000256" key="3">
    <source>
        <dbReference type="ARBA" id="ARBA00022741"/>
    </source>
</evidence>
<keyword evidence="2" id="KW-0479">Metal-binding</keyword>